<name>A0A2P2J1U6_RHIMU</name>
<dbReference type="AlphaFoldDB" id="A0A2P2J1U6"/>
<evidence type="ECO:0000313" key="2">
    <source>
        <dbReference type="EMBL" id="MBW87387.1"/>
    </source>
</evidence>
<accession>A0A2P2J1U6</accession>
<evidence type="ECO:0000256" key="1">
    <source>
        <dbReference type="SAM" id="MobiDB-lite"/>
    </source>
</evidence>
<proteinExistence type="predicted"/>
<dbReference type="EMBL" id="GGEC01006904">
    <property type="protein sequence ID" value="MBW87387.1"/>
    <property type="molecule type" value="Transcribed_RNA"/>
</dbReference>
<protein>
    <submittedName>
        <fullName evidence="2">Uncharacterized protein</fullName>
    </submittedName>
</protein>
<organism evidence="2">
    <name type="scientific">Rhizophora mucronata</name>
    <name type="common">Asiatic mangrove</name>
    <dbReference type="NCBI Taxonomy" id="61149"/>
    <lineage>
        <taxon>Eukaryota</taxon>
        <taxon>Viridiplantae</taxon>
        <taxon>Streptophyta</taxon>
        <taxon>Embryophyta</taxon>
        <taxon>Tracheophyta</taxon>
        <taxon>Spermatophyta</taxon>
        <taxon>Magnoliopsida</taxon>
        <taxon>eudicotyledons</taxon>
        <taxon>Gunneridae</taxon>
        <taxon>Pentapetalae</taxon>
        <taxon>rosids</taxon>
        <taxon>fabids</taxon>
        <taxon>Malpighiales</taxon>
        <taxon>Rhizophoraceae</taxon>
        <taxon>Rhizophora</taxon>
    </lineage>
</organism>
<feature type="region of interest" description="Disordered" evidence="1">
    <location>
        <begin position="1"/>
        <end position="44"/>
    </location>
</feature>
<feature type="compositionally biased region" description="Low complexity" evidence="1">
    <location>
        <begin position="19"/>
        <end position="37"/>
    </location>
</feature>
<sequence length="44" mass="4800">MQTNKHPNSHKSKGIRNASKSTTSSSSKTLKPYSSPTNQNTQIP</sequence>
<reference evidence="2" key="1">
    <citation type="submission" date="2018-02" db="EMBL/GenBank/DDBJ databases">
        <title>Rhizophora mucronata_Transcriptome.</title>
        <authorList>
            <person name="Meera S.P."/>
            <person name="Sreeshan A."/>
            <person name="Augustine A."/>
        </authorList>
    </citation>
    <scope>NUCLEOTIDE SEQUENCE</scope>
    <source>
        <tissue evidence="2">Leaf</tissue>
    </source>
</reference>